<keyword evidence="3" id="KW-1185">Reference proteome</keyword>
<organism evidence="2 3">
    <name type="scientific">Thalassolituus maritimus</name>
    <dbReference type="NCBI Taxonomy" id="484498"/>
    <lineage>
        <taxon>Bacteria</taxon>
        <taxon>Pseudomonadati</taxon>
        <taxon>Pseudomonadota</taxon>
        <taxon>Gammaproteobacteria</taxon>
        <taxon>Oceanospirillales</taxon>
        <taxon>Oceanospirillaceae</taxon>
        <taxon>Thalassolituus</taxon>
    </lineage>
</organism>
<keyword evidence="1" id="KW-1133">Transmembrane helix</keyword>
<feature type="transmembrane region" description="Helical" evidence="1">
    <location>
        <begin position="12"/>
        <end position="38"/>
    </location>
</feature>
<comment type="caution">
    <text evidence="2">The sequence shown here is derived from an EMBL/GenBank/DDBJ whole genome shotgun (WGS) entry which is preliminary data.</text>
</comment>
<keyword evidence="1" id="KW-0472">Membrane</keyword>
<evidence type="ECO:0000313" key="2">
    <source>
        <dbReference type="EMBL" id="GAA6145440.1"/>
    </source>
</evidence>
<keyword evidence="1" id="KW-0812">Transmembrane</keyword>
<dbReference type="EMBL" id="BAABWH010000004">
    <property type="protein sequence ID" value="GAA6145440.1"/>
    <property type="molecule type" value="Genomic_DNA"/>
</dbReference>
<evidence type="ECO:0000256" key="1">
    <source>
        <dbReference type="SAM" id="Phobius"/>
    </source>
</evidence>
<gene>
    <name evidence="2" type="ORF">NBRC116585_15580</name>
</gene>
<feature type="transmembrane region" description="Helical" evidence="1">
    <location>
        <begin position="65"/>
        <end position="97"/>
    </location>
</feature>
<name>A0ABP9ZZH8_9GAMM</name>
<reference evidence="2 3" key="1">
    <citation type="submission" date="2024-04" db="EMBL/GenBank/DDBJ databases">
        <title>Draft genome sequence of Thalassolituus maritimus NBRC 116585.</title>
        <authorList>
            <person name="Miyakawa T."/>
            <person name="Kusuya Y."/>
            <person name="Miura T."/>
        </authorList>
    </citation>
    <scope>NUCLEOTIDE SEQUENCE [LARGE SCALE GENOMIC DNA]</scope>
    <source>
        <strain evidence="2 3">5NW40-0001</strain>
    </source>
</reference>
<proteinExistence type="predicted"/>
<evidence type="ECO:0000313" key="3">
    <source>
        <dbReference type="Proteomes" id="UP001481413"/>
    </source>
</evidence>
<protein>
    <submittedName>
        <fullName evidence="2">Uncharacterized protein</fullName>
    </submittedName>
</protein>
<dbReference type="Proteomes" id="UP001481413">
    <property type="component" value="Unassembled WGS sequence"/>
</dbReference>
<sequence>MSLLQRVTLARKLIFWGTIVIFVPLSLPVVGIVAVGVISGLLDCGITAAGPEECYVLGLDLGNRLYFYAIPFVGSFLTPMALFMGFWDVLLALLLTWGGLKVYEKRLSTVNKQRQ</sequence>
<accession>A0ABP9ZZH8</accession>